<evidence type="ECO:0000313" key="1">
    <source>
        <dbReference type="EMBL" id="GAF27178.1"/>
    </source>
</evidence>
<dbReference type="EMBL" id="DF238840">
    <property type="protein sequence ID" value="GAF27178.1"/>
    <property type="molecule type" value="Genomic_DNA"/>
</dbReference>
<reference evidence="1" key="1">
    <citation type="journal article" date="2014" name="Gene">
        <title>Genome-guided analysis of transformation efficiency and carbon dioxide assimilation by Moorella thermoacetica Y72.</title>
        <authorList>
            <person name="Tsukahara K."/>
            <person name="Kita A."/>
            <person name="Nakashimada Y."/>
            <person name="Hoshino T."/>
            <person name="Murakami K."/>
        </authorList>
    </citation>
    <scope>NUCLEOTIDE SEQUENCE [LARGE SCALE GENOMIC DNA]</scope>
    <source>
        <strain evidence="1">Y72</strain>
    </source>
</reference>
<dbReference type="Pfam" id="PF11007">
    <property type="entry name" value="CotJA"/>
    <property type="match status" value="1"/>
</dbReference>
<keyword evidence="1" id="KW-0808">Transferase</keyword>
<dbReference type="AlphaFoldDB" id="A0A0S6UDZ2"/>
<name>A0A0S6UDZ2_NEOTH</name>
<dbReference type="Proteomes" id="UP000063718">
    <property type="component" value="Unassembled WGS sequence"/>
</dbReference>
<dbReference type="GO" id="GO:0016740">
    <property type="term" value="F:transferase activity"/>
    <property type="evidence" value="ECO:0007669"/>
    <property type="project" value="UniProtKB-KW"/>
</dbReference>
<dbReference type="GeneID" id="45617433"/>
<organism evidence="1">
    <name type="scientific">Moorella thermoacetica Y72</name>
    <dbReference type="NCBI Taxonomy" id="1325331"/>
    <lineage>
        <taxon>Bacteria</taxon>
        <taxon>Bacillati</taxon>
        <taxon>Bacillota</taxon>
        <taxon>Clostridia</taxon>
        <taxon>Neomoorellales</taxon>
        <taxon>Neomoorellaceae</taxon>
        <taxon>Neomoorella</taxon>
    </lineage>
</organism>
<dbReference type="InterPro" id="IPR020256">
    <property type="entry name" value="Spore_coat_CotJA"/>
</dbReference>
<gene>
    <name evidence="1" type="ORF">MTY_2519</name>
</gene>
<accession>A0A0S6UDZ2</accession>
<dbReference type="RefSeq" id="WP_036372577.1">
    <property type="nucleotide sequence ID" value="NZ_DF238840.1"/>
</dbReference>
<sequence length="68" mass="8101">MTADQQGNRGITVRPKDDKVEKQAFAYQLARAYVPWQRFTNRWEPMEGLTRGTIFPELYQPYQPRRTP</sequence>
<protein>
    <submittedName>
        <fullName evidence="1">S-adenosylmethionine:diacylglycerol 3-amino-3-carboxypropyl transferase</fullName>
    </submittedName>
</protein>
<proteinExistence type="predicted"/>